<keyword evidence="2" id="KW-1185">Reference proteome</keyword>
<feature type="non-terminal residue" evidence="1">
    <location>
        <position position="1"/>
    </location>
</feature>
<protein>
    <submittedName>
        <fullName evidence="1">Uncharacterized protein</fullName>
    </submittedName>
</protein>
<dbReference type="EMBL" id="ML977657">
    <property type="protein sequence ID" value="KAF1994521.1"/>
    <property type="molecule type" value="Genomic_DNA"/>
</dbReference>
<reference evidence="1" key="1">
    <citation type="journal article" date="2020" name="Stud. Mycol.">
        <title>101 Dothideomycetes genomes: a test case for predicting lifestyles and emergence of pathogens.</title>
        <authorList>
            <person name="Haridas S."/>
            <person name="Albert R."/>
            <person name="Binder M."/>
            <person name="Bloem J."/>
            <person name="Labutti K."/>
            <person name="Salamov A."/>
            <person name="Andreopoulos B."/>
            <person name="Baker S."/>
            <person name="Barry K."/>
            <person name="Bills G."/>
            <person name="Bluhm B."/>
            <person name="Cannon C."/>
            <person name="Castanera R."/>
            <person name="Culley D."/>
            <person name="Daum C."/>
            <person name="Ezra D."/>
            <person name="Gonzalez J."/>
            <person name="Henrissat B."/>
            <person name="Kuo A."/>
            <person name="Liang C."/>
            <person name="Lipzen A."/>
            <person name="Lutzoni F."/>
            <person name="Magnuson J."/>
            <person name="Mondo S."/>
            <person name="Nolan M."/>
            <person name="Ohm R."/>
            <person name="Pangilinan J."/>
            <person name="Park H.-J."/>
            <person name="Ramirez L."/>
            <person name="Alfaro M."/>
            <person name="Sun H."/>
            <person name="Tritt A."/>
            <person name="Yoshinaga Y."/>
            <person name="Zwiers L.-H."/>
            <person name="Turgeon B."/>
            <person name="Goodwin S."/>
            <person name="Spatafora J."/>
            <person name="Crous P."/>
            <person name="Grigoriev I."/>
        </authorList>
    </citation>
    <scope>NUCLEOTIDE SEQUENCE</scope>
    <source>
        <strain evidence="1">CBS 123094</strain>
    </source>
</reference>
<dbReference type="OrthoDB" id="2152029at2759"/>
<organism evidence="1 2">
    <name type="scientific">Amniculicola lignicola CBS 123094</name>
    <dbReference type="NCBI Taxonomy" id="1392246"/>
    <lineage>
        <taxon>Eukaryota</taxon>
        <taxon>Fungi</taxon>
        <taxon>Dikarya</taxon>
        <taxon>Ascomycota</taxon>
        <taxon>Pezizomycotina</taxon>
        <taxon>Dothideomycetes</taxon>
        <taxon>Pleosporomycetidae</taxon>
        <taxon>Pleosporales</taxon>
        <taxon>Amniculicolaceae</taxon>
        <taxon>Amniculicola</taxon>
    </lineage>
</organism>
<sequence>GGNKILLNSIKEFIYRFKKGFSRKGRKVSIIITPRVVYIEIVVEPILGYKGDSRTGSTKAVRG</sequence>
<evidence type="ECO:0000313" key="2">
    <source>
        <dbReference type="Proteomes" id="UP000799779"/>
    </source>
</evidence>
<dbReference type="Proteomes" id="UP000799779">
    <property type="component" value="Unassembled WGS sequence"/>
</dbReference>
<gene>
    <name evidence="1" type="ORF">P154DRAFT_447448</name>
</gene>
<dbReference type="AlphaFoldDB" id="A0A6A5W2U9"/>
<proteinExistence type="predicted"/>
<evidence type="ECO:0000313" key="1">
    <source>
        <dbReference type="EMBL" id="KAF1994521.1"/>
    </source>
</evidence>
<name>A0A6A5W2U9_9PLEO</name>
<accession>A0A6A5W2U9</accession>